<accession>A0A7X0Y2N1</accession>
<reference evidence="1 2" key="1">
    <citation type="submission" date="2020-03" db="EMBL/GenBank/DDBJ databases">
        <title>Soil Listeria distribution.</title>
        <authorList>
            <person name="Liao J."/>
            <person name="Wiedmann M."/>
        </authorList>
    </citation>
    <scope>NUCLEOTIDE SEQUENCE [LARGE SCALE GENOMIC DNA]</scope>
    <source>
        <strain evidence="1 2">FSL L7-0741</strain>
    </source>
</reference>
<gene>
    <name evidence="1" type="ORF">HCA69_05970</name>
</gene>
<dbReference type="InterPro" id="IPR013324">
    <property type="entry name" value="RNA_pol_sigma_r3/r4-like"/>
</dbReference>
<protein>
    <recommendedName>
        <fullName evidence="3">ArpU family transcriptional regulator</fullName>
    </recommendedName>
</protein>
<proteinExistence type="predicted"/>
<dbReference type="SUPFAM" id="SSF88659">
    <property type="entry name" value="Sigma3 and sigma4 domains of RNA polymerase sigma factors"/>
    <property type="match status" value="1"/>
</dbReference>
<name>A0A7X0Y2N1_9LIST</name>
<dbReference type="EMBL" id="JAARWN010000003">
    <property type="protein sequence ID" value="MBC1935907.1"/>
    <property type="molecule type" value="Genomic_DNA"/>
</dbReference>
<dbReference type="RefSeq" id="WP_036066572.1">
    <property type="nucleotide sequence ID" value="NZ_JAARRE010000005.1"/>
</dbReference>
<sequence length="122" mass="14380">MSKCKEAERLLFKYHTLLLSLPKRSMPRRTKENGLRLTKKIAETPSYAEIRRVTDAINKLNSDQREVIITKYMSRKKQTNIEVYMSIGWSESHFYRLKKSALEDLLEAYLAEKVQNQATLVR</sequence>
<evidence type="ECO:0000313" key="1">
    <source>
        <dbReference type="EMBL" id="MBC1935907.1"/>
    </source>
</evidence>
<organism evidence="1 2">
    <name type="scientific">Listeria grandensis</name>
    <dbReference type="NCBI Taxonomy" id="1494963"/>
    <lineage>
        <taxon>Bacteria</taxon>
        <taxon>Bacillati</taxon>
        <taxon>Bacillota</taxon>
        <taxon>Bacilli</taxon>
        <taxon>Bacillales</taxon>
        <taxon>Listeriaceae</taxon>
        <taxon>Listeria</taxon>
    </lineage>
</organism>
<dbReference type="Proteomes" id="UP000535908">
    <property type="component" value="Unassembled WGS sequence"/>
</dbReference>
<dbReference type="AlphaFoldDB" id="A0A7X0Y2N1"/>
<evidence type="ECO:0000313" key="2">
    <source>
        <dbReference type="Proteomes" id="UP000535908"/>
    </source>
</evidence>
<evidence type="ECO:0008006" key="3">
    <source>
        <dbReference type="Google" id="ProtNLM"/>
    </source>
</evidence>
<comment type="caution">
    <text evidence="1">The sequence shown here is derived from an EMBL/GenBank/DDBJ whole genome shotgun (WGS) entry which is preliminary data.</text>
</comment>